<dbReference type="InterPro" id="IPR019805">
    <property type="entry name" value="Heat_shock_protein_90_CS"/>
</dbReference>
<dbReference type="InterPro" id="IPR020568">
    <property type="entry name" value="Ribosomal_Su5_D2-typ_SF"/>
</dbReference>
<dbReference type="SUPFAM" id="SSF55874">
    <property type="entry name" value="ATPase domain of HSP90 chaperone/DNA topoisomerase II/histidine kinase"/>
    <property type="match status" value="1"/>
</dbReference>
<evidence type="ECO:0000259" key="5">
    <source>
        <dbReference type="SMART" id="SM00387"/>
    </source>
</evidence>
<dbReference type="Proteomes" id="UP001054846">
    <property type="component" value="Chromosome"/>
</dbReference>
<keyword evidence="2" id="KW-0547">Nucleotide-binding</keyword>
<name>A0ABY3PRB6_9CYAN</name>
<evidence type="ECO:0000256" key="1">
    <source>
        <dbReference type="ARBA" id="ARBA00008239"/>
    </source>
</evidence>
<dbReference type="SUPFAM" id="SSF54211">
    <property type="entry name" value="Ribosomal protein S5 domain 2-like"/>
    <property type="match status" value="1"/>
</dbReference>
<sequence length="614" mass="70452">MQERGSITVHTENIFPIIKRWLYSDKDIFLRELISNAADAISKLKMLGYSGEFQSSGEEFEIRVTLDKEAKILSVTDNGLGMTAEEVKKYINQVAFSSAEEFLQKYQGDDVKQQIIGHFGLGFYSAFMVAGKVEIDTLSYKGGAEAVLWSCDGTTAFELTSSERTERGTTVRLFIDAENEEFLDEVNIRQLIRNYCDFLPVPIKFNGEVANRQKPLWTQSPGSLKDEDYKEFYSYLYPLNDEPLFWIHLNTDYPFNLQGILYFPRLRSDIDWTKGQIRLFCNQVFVSNNVEEIIPQFLTPLQGAVDSPDIPLNVSRSFLQNDRTVRRIADYITKKVGDRLKELHRDDYERYVQCWKDINMFIKYGVMNSDKFYEQVKDILIFPVALGESYTTLKDYLERNKEKTGGKVYYASDTGAQAPYIELLKSQDIEVLLLDAYIDTHFVSFLERHNSEARFARVDSDLDENVLSKDKAAELVDPATNKTRSEQLVELFQQKLSQAKLKVRAEALKSEATPAVLLLPESLRRLKEMTALVQQKPMEFLDDHTLVLNTSNPLIQNVQRLADTGRDDALVTLVCQHVYDLALLSQKSFDAESMGQFIQRSNDVLTRLSNRAVD</sequence>
<dbReference type="PROSITE" id="PS00298">
    <property type="entry name" value="HSP90"/>
    <property type="match status" value="1"/>
</dbReference>
<dbReference type="InterPro" id="IPR003594">
    <property type="entry name" value="HATPase_dom"/>
</dbReference>
<reference evidence="6 7" key="1">
    <citation type="journal article" date="2021" name="Genome Biol. Evol.">
        <title>Complete Genome Sequencing of a Novel Gloeobacter Species from a Waterfall Cave in Mexico.</title>
        <authorList>
            <person name="Saw J.H."/>
            <person name="Cardona T."/>
            <person name="Montejano G."/>
        </authorList>
    </citation>
    <scope>NUCLEOTIDE SEQUENCE [LARGE SCALE GENOMIC DNA]</scope>
    <source>
        <strain evidence="6">MG652769</strain>
    </source>
</reference>
<dbReference type="Gene3D" id="3.30.230.80">
    <property type="match status" value="1"/>
</dbReference>
<gene>
    <name evidence="6" type="primary">htpG</name>
    <name evidence="6" type="ORF">ISF26_08520</name>
</gene>
<dbReference type="EMBL" id="CP063845">
    <property type="protein sequence ID" value="UFP96233.1"/>
    <property type="molecule type" value="Genomic_DNA"/>
</dbReference>
<dbReference type="InterPro" id="IPR037196">
    <property type="entry name" value="HSP90_C"/>
</dbReference>
<dbReference type="Gene3D" id="1.20.120.790">
    <property type="entry name" value="Heat shock protein 90, C-terminal domain"/>
    <property type="match status" value="1"/>
</dbReference>
<dbReference type="Gene3D" id="3.40.50.11260">
    <property type="match status" value="1"/>
</dbReference>
<dbReference type="RefSeq" id="WP_230843479.1">
    <property type="nucleotide sequence ID" value="NZ_CP063845.1"/>
</dbReference>
<dbReference type="Pfam" id="PF13589">
    <property type="entry name" value="HATPase_c_3"/>
    <property type="match status" value="1"/>
</dbReference>
<accession>A0ABY3PRB6</accession>
<evidence type="ECO:0000256" key="2">
    <source>
        <dbReference type="ARBA" id="ARBA00022741"/>
    </source>
</evidence>
<dbReference type="CDD" id="cd16927">
    <property type="entry name" value="HATPase_Hsp90-like"/>
    <property type="match status" value="1"/>
</dbReference>
<dbReference type="PRINTS" id="PR00775">
    <property type="entry name" value="HEATSHOCK90"/>
</dbReference>
<dbReference type="PANTHER" id="PTHR11528">
    <property type="entry name" value="HEAT SHOCK PROTEIN 90 FAMILY MEMBER"/>
    <property type="match status" value="1"/>
</dbReference>
<dbReference type="InterPro" id="IPR001404">
    <property type="entry name" value="Hsp90_fam"/>
</dbReference>
<proteinExistence type="inferred from homology"/>
<keyword evidence="3" id="KW-0067">ATP-binding</keyword>
<evidence type="ECO:0000313" key="6">
    <source>
        <dbReference type="EMBL" id="UFP96233.1"/>
    </source>
</evidence>
<dbReference type="SMART" id="SM00387">
    <property type="entry name" value="HATPase_c"/>
    <property type="match status" value="1"/>
</dbReference>
<keyword evidence="7" id="KW-1185">Reference proteome</keyword>
<dbReference type="SUPFAM" id="SSF110942">
    <property type="entry name" value="HSP90 C-terminal domain"/>
    <property type="match status" value="1"/>
</dbReference>
<protein>
    <submittedName>
        <fullName evidence="6">Molecular chaperone HtpG</fullName>
    </submittedName>
</protein>
<dbReference type="NCBIfam" id="NF003555">
    <property type="entry name" value="PRK05218.1"/>
    <property type="match status" value="1"/>
</dbReference>
<keyword evidence="4" id="KW-0143">Chaperone</keyword>
<organism evidence="6 7">
    <name type="scientific">Gloeobacter morelensis MG652769</name>
    <dbReference type="NCBI Taxonomy" id="2781736"/>
    <lineage>
        <taxon>Bacteria</taxon>
        <taxon>Bacillati</taxon>
        <taxon>Cyanobacteriota</taxon>
        <taxon>Cyanophyceae</taxon>
        <taxon>Gloeobacterales</taxon>
        <taxon>Gloeobacteraceae</taxon>
        <taxon>Gloeobacter</taxon>
        <taxon>Gloeobacter morelensis</taxon>
    </lineage>
</organism>
<feature type="domain" description="Histidine kinase/HSP90-like ATPase" evidence="5">
    <location>
        <begin position="25"/>
        <end position="179"/>
    </location>
</feature>
<evidence type="ECO:0000256" key="3">
    <source>
        <dbReference type="ARBA" id="ARBA00022840"/>
    </source>
</evidence>
<evidence type="ECO:0000256" key="4">
    <source>
        <dbReference type="ARBA" id="ARBA00023186"/>
    </source>
</evidence>
<comment type="similarity">
    <text evidence="1">Belongs to the heat shock protein 90 family.</text>
</comment>
<dbReference type="InterPro" id="IPR036890">
    <property type="entry name" value="HATPase_C_sf"/>
</dbReference>
<dbReference type="InterPro" id="IPR020575">
    <property type="entry name" value="Hsp90_N"/>
</dbReference>
<dbReference type="Gene3D" id="3.30.565.10">
    <property type="entry name" value="Histidine kinase-like ATPase, C-terminal domain"/>
    <property type="match status" value="1"/>
</dbReference>
<dbReference type="PIRSF" id="PIRSF002583">
    <property type="entry name" value="Hsp90"/>
    <property type="match status" value="1"/>
</dbReference>
<dbReference type="Pfam" id="PF00183">
    <property type="entry name" value="HSP90"/>
    <property type="match status" value="1"/>
</dbReference>
<evidence type="ECO:0000313" key="7">
    <source>
        <dbReference type="Proteomes" id="UP001054846"/>
    </source>
</evidence>